<dbReference type="RefSeq" id="WP_284314030.1">
    <property type="nucleotide sequence ID" value="NZ_BSPC01000038.1"/>
</dbReference>
<evidence type="ECO:0000313" key="2">
    <source>
        <dbReference type="EMBL" id="GLS20953.1"/>
    </source>
</evidence>
<evidence type="ECO:0008006" key="4">
    <source>
        <dbReference type="Google" id="ProtNLM"/>
    </source>
</evidence>
<sequence length="226" mass="24654">MEKDRTSIADKWSDQYDASKSAAQAIIDKEAEAVRARTARLREQRAALLAGAPIEESGAPVEQTQGSVEQMQSPIQTPPSGISDSVPRRKRTAGQKLKILEEVSASGASTSDIARRHGISPRSIYNWQKRYLVSIQNAHCTALSVDEAEAEKVRTDAENSVEFGVGLVESKRTTEKAESAINNSRHDVSVSFDRAQIDCRGGRTLTVAAHIEPSLLKTLIRTVEEA</sequence>
<dbReference type="SUPFAM" id="SSF48295">
    <property type="entry name" value="TrpR-like"/>
    <property type="match status" value="1"/>
</dbReference>
<dbReference type="EMBL" id="BSPC01000038">
    <property type="protein sequence ID" value="GLS20953.1"/>
    <property type="molecule type" value="Genomic_DNA"/>
</dbReference>
<gene>
    <name evidence="2" type="ORF">GCM10007874_39700</name>
</gene>
<dbReference type="InterPro" id="IPR002514">
    <property type="entry name" value="Transposase_8"/>
</dbReference>
<feature type="compositionally biased region" description="Polar residues" evidence="1">
    <location>
        <begin position="62"/>
        <end position="83"/>
    </location>
</feature>
<name>A0ABQ6CKZ0_9HYPH</name>
<dbReference type="Gene3D" id="1.10.10.10">
    <property type="entry name" value="Winged helix-like DNA-binding domain superfamily/Winged helix DNA-binding domain"/>
    <property type="match status" value="1"/>
</dbReference>
<reference evidence="3" key="1">
    <citation type="journal article" date="2019" name="Int. J. Syst. Evol. Microbiol.">
        <title>The Global Catalogue of Microorganisms (GCM) 10K type strain sequencing project: providing services to taxonomists for standard genome sequencing and annotation.</title>
        <authorList>
            <consortium name="The Broad Institute Genomics Platform"/>
            <consortium name="The Broad Institute Genome Sequencing Center for Infectious Disease"/>
            <person name="Wu L."/>
            <person name="Ma J."/>
        </authorList>
    </citation>
    <scope>NUCLEOTIDE SEQUENCE [LARGE SCALE GENOMIC DNA]</scope>
    <source>
        <strain evidence="3">NBRC 101365</strain>
    </source>
</reference>
<protein>
    <recommendedName>
        <fullName evidence="4">Transposase</fullName>
    </recommendedName>
</protein>
<dbReference type="InterPro" id="IPR010921">
    <property type="entry name" value="Trp_repressor/repl_initiator"/>
</dbReference>
<comment type="caution">
    <text evidence="2">The sequence shown here is derived from an EMBL/GenBank/DDBJ whole genome shotgun (WGS) entry which is preliminary data.</text>
</comment>
<keyword evidence="3" id="KW-1185">Reference proteome</keyword>
<evidence type="ECO:0000256" key="1">
    <source>
        <dbReference type="SAM" id="MobiDB-lite"/>
    </source>
</evidence>
<evidence type="ECO:0000313" key="3">
    <source>
        <dbReference type="Proteomes" id="UP001156882"/>
    </source>
</evidence>
<organism evidence="2 3">
    <name type="scientific">Labrys miyagiensis</name>
    <dbReference type="NCBI Taxonomy" id="346912"/>
    <lineage>
        <taxon>Bacteria</taxon>
        <taxon>Pseudomonadati</taxon>
        <taxon>Pseudomonadota</taxon>
        <taxon>Alphaproteobacteria</taxon>
        <taxon>Hyphomicrobiales</taxon>
        <taxon>Xanthobacteraceae</taxon>
        <taxon>Labrys</taxon>
    </lineage>
</organism>
<accession>A0ABQ6CKZ0</accession>
<proteinExistence type="predicted"/>
<dbReference type="Proteomes" id="UP001156882">
    <property type="component" value="Unassembled WGS sequence"/>
</dbReference>
<dbReference type="InterPro" id="IPR036388">
    <property type="entry name" value="WH-like_DNA-bd_sf"/>
</dbReference>
<dbReference type="Pfam" id="PF01527">
    <property type="entry name" value="HTH_Tnp_1"/>
    <property type="match status" value="1"/>
</dbReference>
<feature type="region of interest" description="Disordered" evidence="1">
    <location>
        <begin position="51"/>
        <end position="89"/>
    </location>
</feature>